<organism evidence="2 3">
    <name type="scientific">Xanthomonas citri pv. citri</name>
    <dbReference type="NCBI Taxonomy" id="611301"/>
    <lineage>
        <taxon>Bacteria</taxon>
        <taxon>Pseudomonadati</taxon>
        <taxon>Pseudomonadota</taxon>
        <taxon>Gammaproteobacteria</taxon>
        <taxon>Lysobacterales</taxon>
        <taxon>Lysobacteraceae</taxon>
        <taxon>Xanthomonas</taxon>
    </lineage>
</organism>
<dbReference type="AlphaFoldDB" id="A0A8I0LC81"/>
<dbReference type="Gene3D" id="3.40.50.300">
    <property type="entry name" value="P-loop containing nucleotide triphosphate hydrolases"/>
    <property type="match status" value="1"/>
</dbReference>
<comment type="caution">
    <text evidence="2">The sequence shown here is derived from an EMBL/GenBank/DDBJ whole genome shotgun (WGS) entry which is preliminary data.</text>
</comment>
<dbReference type="InterPro" id="IPR025669">
    <property type="entry name" value="AAA_dom"/>
</dbReference>
<gene>
    <name evidence="2" type="ORF">GUH15_21410</name>
</gene>
<evidence type="ECO:0000313" key="2">
    <source>
        <dbReference type="EMBL" id="MBD4338563.1"/>
    </source>
</evidence>
<evidence type="ECO:0000313" key="3">
    <source>
        <dbReference type="Proteomes" id="UP000653002"/>
    </source>
</evidence>
<dbReference type="Pfam" id="PF13614">
    <property type="entry name" value="AAA_31"/>
    <property type="match status" value="1"/>
</dbReference>
<proteinExistence type="predicted"/>
<feature type="domain" description="AAA" evidence="1">
    <location>
        <begin position="3"/>
        <end position="51"/>
    </location>
</feature>
<protein>
    <submittedName>
        <fullName evidence="2">AAA family ATPase</fullName>
    </submittedName>
</protein>
<dbReference type="SUPFAM" id="SSF52540">
    <property type="entry name" value="P-loop containing nucleoside triphosphate hydrolases"/>
    <property type="match status" value="1"/>
</dbReference>
<dbReference type="Proteomes" id="UP000653002">
    <property type="component" value="Unassembled WGS sequence"/>
</dbReference>
<evidence type="ECO:0000259" key="1">
    <source>
        <dbReference type="Pfam" id="PF13614"/>
    </source>
</evidence>
<feature type="non-terminal residue" evidence="2">
    <location>
        <position position="52"/>
    </location>
</feature>
<reference evidence="2" key="1">
    <citation type="submission" date="2020-01" db="EMBL/GenBank/DDBJ databases">
        <authorList>
            <person name="Richard D."/>
        </authorList>
    </citation>
    <scope>NUCLEOTIDE SEQUENCE</scope>
    <source>
        <strain evidence="2">JP541</strain>
    </source>
</reference>
<dbReference type="InterPro" id="IPR050678">
    <property type="entry name" value="DNA_Partitioning_ATPase"/>
</dbReference>
<dbReference type="EMBL" id="JAABFR010001640">
    <property type="protein sequence ID" value="MBD4338563.1"/>
    <property type="molecule type" value="Genomic_DNA"/>
</dbReference>
<sequence length="52" mass="5412">MVKIIAVHNQKGGVGKTTTTTNVGFELARKGYKVLLADLDPQATLTAALGVT</sequence>
<accession>A0A8I0LC81</accession>
<name>A0A8I0LC81_XANCI</name>
<dbReference type="PANTHER" id="PTHR13696">
    <property type="entry name" value="P-LOOP CONTAINING NUCLEOSIDE TRIPHOSPHATE HYDROLASE"/>
    <property type="match status" value="1"/>
</dbReference>
<dbReference type="InterPro" id="IPR027417">
    <property type="entry name" value="P-loop_NTPase"/>
</dbReference>
<dbReference type="PANTHER" id="PTHR13696:SF99">
    <property type="entry name" value="COBYRINIC ACID AC-DIAMIDE SYNTHASE"/>
    <property type="match status" value="1"/>
</dbReference>